<organism evidence="1">
    <name type="scientific">Oryza barthii</name>
    <dbReference type="NCBI Taxonomy" id="65489"/>
    <lineage>
        <taxon>Eukaryota</taxon>
        <taxon>Viridiplantae</taxon>
        <taxon>Streptophyta</taxon>
        <taxon>Embryophyta</taxon>
        <taxon>Tracheophyta</taxon>
        <taxon>Spermatophyta</taxon>
        <taxon>Magnoliopsida</taxon>
        <taxon>Liliopsida</taxon>
        <taxon>Poales</taxon>
        <taxon>Poaceae</taxon>
        <taxon>BOP clade</taxon>
        <taxon>Oryzoideae</taxon>
        <taxon>Oryzeae</taxon>
        <taxon>Oryzinae</taxon>
        <taxon>Oryza</taxon>
    </lineage>
</organism>
<keyword evidence="2" id="KW-1185">Reference proteome</keyword>
<reference evidence="1" key="1">
    <citation type="journal article" date="2009" name="Rice">
        <title>De Novo Next Generation Sequencing of Plant Genomes.</title>
        <authorList>
            <person name="Rounsley S."/>
            <person name="Marri P.R."/>
            <person name="Yu Y."/>
            <person name="He R."/>
            <person name="Sisneros N."/>
            <person name="Goicoechea J.L."/>
            <person name="Lee S.J."/>
            <person name="Angelova A."/>
            <person name="Kudrna D."/>
            <person name="Luo M."/>
            <person name="Affourtit J."/>
            <person name="Desany B."/>
            <person name="Knight J."/>
            <person name="Niazi F."/>
            <person name="Egholm M."/>
            <person name="Wing R.A."/>
        </authorList>
    </citation>
    <scope>NUCLEOTIDE SEQUENCE [LARGE SCALE GENOMIC DNA]</scope>
    <source>
        <strain evidence="1">cv. IRGC 105608</strain>
    </source>
</reference>
<name>A0A0D3ES28_9ORYZ</name>
<reference evidence="1" key="2">
    <citation type="submission" date="2015-03" db="UniProtKB">
        <authorList>
            <consortium name="EnsemblPlants"/>
        </authorList>
    </citation>
    <scope>IDENTIFICATION</scope>
</reference>
<evidence type="ECO:0000313" key="1">
    <source>
        <dbReference type="EnsemblPlants" id="OBART01G25310.1"/>
    </source>
</evidence>
<dbReference type="Gramene" id="OBART01G25310.1">
    <property type="protein sequence ID" value="OBART01G25310.1"/>
    <property type="gene ID" value="OBART01G25310"/>
</dbReference>
<evidence type="ECO:0000313" key="2">
    <source>
        <dbReference type="Proteomes" id="UP000026960"/>
    </source>
</evidence>
<protein>
    <submittedName>
        <fullName evidence="1">Uncharacterized protein</fullName>
    </submittedName>
</protein>
<accession>A0A0D3ES28</accession>
<dbReference type="Proteomes" id="UP000026960">
    <property type="component" value="Chromosome 1"/>
</dbReference>
<proteinExistence type="predicted"/>
<dbReference type="AlphaFoldDB" id="A0A0D3ES28"/>
<dbReference type="PaxDb" id="65489-OBART01G25310.1"/>
<dbReference type="EnsemblPlants" id="OBART01G25310.1">
    <property type="protein sequence ID" value="OBART01G25310.1"/>
    <property type="gene ID" value="OBART01G25310"/>
</dbReference>
<dbReference type="HOGENOM" id="CLU_175859_0_0_1"/>
<sequence>MACGLEVVFCRDNGASTGDPGGTLLEFLRSRTQFTNAKLHGCAAIGVGRPTASSLPPTSSSPLRQIWRRRWMPSMS</sequence>